<evidence type="ECO:0000313" key="2">
    <source>
        <dbReference type="EMBL" id="EJD65596.1"/>
    </source>
</evidence>
<dbReference type="Proteomes" id="UP000006415">
    <property type="component" value="Unassembled WGS sequence"/>
</dbReference>
<feature type="domain" description="Putative nitroreductase TM1586" evidence="1">
    <location>
        <begin position="8"/>
        <end position="257"/>
    </location>
</feature>
<dbReference type="Pfam" id="PF14512">
    <property type="entry name" value="TM1586_NiRdase"/>
    <property type="match status" value="1"/>
</dbReference>
<name>J0X2H0_9BIFI</name>
<comment type="caution">
    <text evidence="2">The sequence shown here is derived from an EMBL/GenBank/DDBJ whole genome shotgun (WGS) entry which is preliminary data.</text>
</comment>
<dbReference type="HOGENOM" id="CLU_070562_2_0_11"/>
<dbReference type="OrthoDB" id="9814075at2"/>
<dbReference type="AlphaFoldDB" id="J0X2H0"/>
<dbReference type="eggNOG" id="COG0778">
    <property type="taxonomic scope" value="Bacteria"/>
</dbReference>
<evidence type="ECO:0000259" key="1">
    <source>
        <dbReference type="Pfam" id="PF14512"/>
    </source>
</evidence>
<gene>
    <name evidence="2" type="ORF">HMPREF9156_00360</name>
</gene>
<proteinExistence type="predicted"/>
<dbReference type="EMBL" id="AGZS01000001">
    <property type="protein sequence ID" value="EJD65596.1"/>
    <property type="molecule type" value="Genomic_DNA"/>
</dbReference>
<dbReference type="Gene3D" id="3.40.109.10">
    <property type="entry name" value="NADH Oxidase"/>
    <property type="match status" value="1"/>
</dbReference>
<evidence type="ECO:0000313" key="3">
    <source>
        <dbReference type="Proteomes" id="UP000006415"/>
    </source>
</evidence>
<sequence>MADFHTSLLDAVNVRITTRMYEDKKIDSDLSRQLRQNIDAVNLISGLHMQLIENCPQVFARANAEGHFRNAQNFIALIGPAGSDEAREAAGYYGERVVLSAVLMGLQTGWVAGSWDKAEAERCCDISDNEVLYLGIVIGYQEGYSALMEESYEQRCETQRTHRPSKSADELFTVKAAEAAAGADSASAAPPSAEPPQWFMDGVAAAAKAPSAMNRQPAMFSYNPGSGSVEAYISGRDSTMFAYTDLGIAKLHFQIGAGGGSWEWGNRGAFSQR</sequence>
<dbReference type="RefSeq" id="WP_007147428.1">
    <property type="nucleotide sequence ID" value="NZ_AKCI01000001.1"/>
</dbReference>
<reference evidence="2 3" key="1">
    <citation type="submission" date="2012-01" db="EMBL/GenBank/DDBJ databases">
        <title>The Genome Sequence of Scardovia wiggsiae F0424.</title>
        <authorList>
            <consortium name="The Broad Institute Genome Sequencing Platform"/>
            <person name="Earl A."/>
            <person name="Ward D."/>
            <person name="Feldgarden M."/>
            <person name="Gevers D."/>
            <person name="Izard J."/>
            <person name="Ganesan A."/>
            <person name="Baranova O.V."/>
            <person name="Blanton J.M."/>
            <person name="Tanner A.C."/>
            <person name="Mathney J."/>
            <person name="Dewhirst F.E."/>
            <person name="Young S.K."/>
            <person name="Zeng Q."/>
            <person name="Gargeya S."/>
            <person name="Fitzgerald M."/>
            <person name="Haas B."/>
            <person name="Abouelleil A."/>
            <person name="Alvarado L."/>
            <person name="Arachchi H.M."/>
            <person name="Berlin A."/>
            <person name="Chapman S.B."/>
            <person name="Gearin G."/>
            <person name="Goldberg J."/>
            <person name="Griggs A."/>
            <person name="Gujja S."/>
            <person name="Hansen M."/>
            <person name="Heiman D."/>
            <person name="Howarth C."/>
            <person name="Larimer J."/>
            <person name="Lui A."/>
            <person name="MacDonald P.J.P."/>
            <person name="McCowen C."/>
            <person name="Montmayeur A."/>
            <person name="Murphy C."/>
            <person name="Neiman D."/>
            <person name="Pearson M."/>
            <person name="Priest M."/>
            <person name="Roberts A."/>
            <person name="Saif S."/>
            <person name="Shea T."/>
            <person name="Sisk P."/>
            <person name="Stolte C."/>
            <person name="Sykes S."/>
            <person name="Wortman J."/>
            <person name="Nusbaum C."/>
            <person name="Birren B."/>
        </authorList>
    </citation>
    <scope>NUCLEOTIDE SEQUENCE [LARGE SCALE GENOMIC DNA]</scope>
    <source>
        <strain evidence="2 3">F0424</strain>
    </source>
</reference>
<dbReference type="SUPFAM" id="SSF55469">
    <property type="entry name" value="FMN-dependent nitroreductase-like"/>
    <property type="match status" value="1"/>
</dbReference>
<organism evidence="2 3">
    <name type="scientific">Scardovia wiggsiae F0424</name>
    <dbReference type="NCBI Taxonomy" id="857290"/>
    <lineage>
        <taxon>Bacteria</taxon>
        <taxon>Bacillati</taxon>
        <taxon>Actinomycetota</taxon>
        <taxon>Actinomycetes</taxon>
        <taxon>Bifidobacteriales</taxon>
        <taxon>Bifidobacteriaceae</taxon>
        <taxon>Scardovia</taxon>
    </lineage>
</organism>
<protein>
    <recommendedName>
        <fullName evidence="1">Putative nitroreductase TM1586 domain-containing protein</fullName>
    </recommendedName>
</protein>
<dbReference type="STRING" id="857290.HMPREF9156_00360"/>
<dbReference type="InterPro" id="IPR000415">
    <property type="entry name" value="Nitroreductase-like"/>
</dbReference>
<keyword evidence="3" id="KW-1185">Reference proteome</keyword>
<dbReference type="InterPro" id="IPR029478">
    <property type="entry name" value="TM1586_NiRdase"/>
</dbReference>
<dbReference type="GO" id="GO:0016491">
    <property type="term" value="F:oxidoreductase activity"/>
    <property type="evidence" value="ECO:0007669"/>
    <property type="project" value="InterPro"/>
</dbReference>
<accession>J0X2H0</accession>